<dbReference type="InterPro" id="IPR043504">
    <property type="entry name" value="Peptidase_S1_PA_chymotrypsin"/>
</dbReference>
<proteinExistence type="predicted"/>
<dbReference type="InterPro" id="IPR009003">
    <property type="entry name" value="Peptidase_S1_PA"/>
</dbReference>
<dbReference type="Proteomes" id="UP000000539">
    <property type="component" value="Chromosome 1"/>
</dbReference>
<dbReference type="GO" id="GO:0004252">
    <property type="term" value="F:serine-type endopeptidase activity"/>
    <property type="evidence" value="ECO:0007669"/>
    <property type="project" value="InterPro"/>
</dbReference>
<dbReference type="GO" id="GO:0006508">
    <property type="term" value="P:proteolysis"/>
    <property type="evidence" value="ECO:0007669"/>
    <property type="project" value="InterPro"/>
</dbReference>
<dbReference type="SUPFAM" id="SSF50494">
    <property type="entry name" value="Trypsin-like serine proteases"/>
    <property type="match status" value="1"/>
</dbReference>
<evidence type="ECO:0000259" key="2">
    <source>
        <dbReference type="Pfam" id="PF00089"/>
    </source>
</evidence>
<feature type="compositionally biased region" description="Gly residues" evidence="1">
    <location>
        <begin position="1"/>
        <end position="11"/>
    </location>
</feature>
<dbReference type="InterPro" id="IPR001254">
    <property type="entry name" value="Trypsin_dom"/>
</dbReference>
<dbReference type="Pfam" id="PF00089">
    <property type="entry name" value="Trypsin"/>
    <property type="match status" value="1"/>
</dbReference>
<reference evidence="3" key="3">
    <citation type="submission" date="2025-09" db="UniProtKB">
        <authorList>
            <consortium name="Ensembl"/>
        </authorList>
    </citation>
    <scope>IDENTIFICATION</scope>
    <source>
        <strain evidence="3">broiler</strain>
    </source>
</reference>
<accession>A0A8V0Y7Y2</accession>
<dbReference type="Gene3D" id="2.40.10.10">
    <property type="entry name" value="Trypsin-like serine proteases"/>
    <property type="match status" value="1"/>
</dbReference>
<keyword evidence="4" id="KW-1185">Reference proteome</keyword>
<feature type="region of interest" description="Disordered" evidence="1">
    <location>
        <begin position="1"/>
        <end position="32"/>
    </location>
</feature>
<dbReference type="Ensembl" id="ENSGALT00010029029.1">
    <property type="protein sequence ID" value="ENSGALP00010016788.1"/>
    <property type="gene ID" value="ENSGALG00010012109.1"/>
</dbReference>
<organism evidence="3 4">
    <name type="scientific">Gallus gallus</name>
    <name type="common">Chicken</name>
    <dbReference type="NCBI Taxonomy" id="9031"/>
    <lineage>
        <taxon>Eukaryota</taxon>
        <taxon>Metazoa</taxon>
        <taxon>Chordata</taxon>
        <taxon>Craniata</taxon>
        <taxon>Vertebrata</taxon>
        <taxon>Euteleostomi</taxon>
        <taxon>Archelosauria</taxon>
        <taxon>Archosauria</taxon>
        <taxon>Dinosauria</taxon>
        <taxon>Saurischia</taxon>
        <taxon>Theropoda</taxon>
        <taxon>Coelurosauria</taxon>
        <taxon>Aves</taxon>
        <taxon>Neognathae</taxon>
        <taxon>Galloanserae</taxon>
        <taxon>Galliformes</taxon>
        <taxon>Phasianidae</taxon>
        <taxon>Phasianinae</taxon>
        <taxon>Gallus</taxon>
    </lineage>
</organism>
<evidence type="ECO:0000313" key="3">
    <source>
        <dbReference type="Ensembl" id="ENSGALP00010016788.1"/>
    </source>
</evidence>
<evidence type="ECO:0000313" key="4">
    <source>
        <dbReference type="Proteomes" id="UP000000539"/>
    </source>
</evidence>
<reference evidence="3" key="1">
    <citation type="submission" date="2020-11" db="EMBL/GenBank/DDBJ databases">
        <title>Gallus gallus (Chicken) genome, bGalGal1, GRCg7b, maternal haplotype autosomes + Z &amp; W.</title>
        <authorList>
            <person name="Warren W."/>
            <person name="Formenti G."/>
            <person name="Fedrigo O."/>
            <person name="Haase B."/>
            <person name="Mountcastle J."/>
            <person name="Balacco J."/>
            <person name="Tracey A."/>
            <person name="Schneider V."/>
            <person name="Okimoto R."/>
            <person name="Cheng H."/>
            <person name="Hawken R."/>
            <person name="Howe K."/>
            <person name="Jarvis E.D."/>
        </authorList>
    </citation>
    <scope>NUCLEOTIDE SEQUENCE [LARGE SCALE GENOMIC DNA]</scope>
    <source>
        <strain evidence="3">Broiler</strain>
    </source>
</reference>
<dbReference type="PROSITE" id="PS00134">
    <property type="entry name" value="TRYPSIN_HIS"/>
    <property type="match status" value="1"/>
</dbReference>
<reference evidence="3" key="2">
    <citation type="submission" date="2025-08" db="UniProtKB">
        <authorList>
            <consortium name="Ensembl"/>
        </authorList>
    </citation>
    <scope>IDENTIFICATION</scope>
    <source>
        <strain evidence="3">broiler</strain>
    </source>
</reference>
<evidence type="ECO:0000256" key="1">
    <source>
        <dbReference type="SAM" id="MobiDB-lite"/>
    </source>
</evidence>
<dbReference type="AlphaFoldDB" id="A0A8V0Y7Y2"/>
<dbReference type="FunCoup" id="A0A8V0Y7Y2">
    <property type="interactions" value="101"/>
</dbReference>
<dbReference type="InterPro" id="IPR018114">
    <property type="entry name" value="TRYPSIN_HIS"/>
</dbReference>
<name>A0A8V0Y7Y2_CHICK</name>
<sequence>MQVAQRGGGCPIPGDTQGQAGRGSKQPDLPVGVPAFPHSWPQHAALNLLGDYQCDGVVISPMWILTAAHCKAARELQILFTPLKLPFCPSSCEW</sequence>
<feature type="domain" description="Peptidase S1" evidence="2">
    <location>
        <begin position="32"/>
        <end position="78"/>
    </location>
</feature>
<protein>
    <recommendedName>
        <fullName evidence="2">Peptidase S1 domain-containing protein</fullName>
    </recommendedName>
</protein>